<evidence type="ECO:0000256" key="1">
    <source>
        <dbReference type="SAM" id="MobiDB-lite"/>
    </source>
</evidence>
<name>A0A0C9VNC0_SPHS4</name>
<gene>
    <name evidence="2" type="ORF">M422DRAFT_257587</name>
</gene>
<reference evidence="2 3" key="1">
    <citation type="submission" date="2014-06" db="EMBL/GenBank/DDBJ databases">
        <title>Evolutionary Origins and Diversification of the Mycorrhizal Mutualists.</title>
        <authorList>
            <consortium name="DOE Joint Genome Institute"/>
            <consortium name="Mycorrhizal Genomics Consortium"/>
            <person name="Kohler A."/>
            <person name="Kuo A."/>
            <person name="Nagy L.G."/>
            <person name="Floudas D."/>
            <person name="Copeland A."/>
            <person name="Barry K.W."/>
            <person name="Cichocki N."/>
            <person name="Veneault-Fourrey C."/>
            <person name="LaButti K."/>
            <person name="Lindquist E.A."/>
            <person name="Lipzen A."/>
            <person name="Lundell T."/>
            <person name="Morin E."/>
            <person name="Murat C."/>
            <person name="Riley R."/>
            <person name="Ohm R."/>
            <person name="Sun H."/>
            <person name="Tunlid A."/>
            <person name="Henrissat B."/>
            <person name="Grigoriev I.V."/>
            <person name="Hibbett D.S."/>
            <person name="Martin F."/>
        </authorList>
    </citation>
    <scope>NUCLEOTIDE SEQUENCE [LARGE SCALE GENOMIC DNA]</scope>
    <source>
        <strain evidence="2 3">SS14</strain>
    </source>
</reference>
<organism evidence="2 3">
    <name type="scientific">Sphaerobolus stellatus (strain SS14)</name>
    <dbReference type="NCBI Taxonomy" id="990650"/>
    <lineage>
        <taxon>Eukaryota</taxon>
        <taxon>Fungi</taxon>
        <taxon>Dikarya</taxon>
        <taxon>Basidiomycota</taxon>
        <taxon>Agaricomycotina</taxon>
        <taxon>Agaricomycetes</taxon>
        <taxon>Phallomycetidae</taxon>
        <taxon>Geastrales</taxon>
        <taxon>Sphaerobolaceae</taxon>
        <taxon>Sphaerobolus</taxon>
    </lineage>
</organism>
<evidence type="ECO:0000313" key="3">
    <source>
        <dbReference type="Proteomes" id="UP000054279"/>
    </source>
</evidence>
<keyword evidence="3" id="KW-1185">Reference proteome</keyword>
<feature type="region of interest" description="Disordered" evidence="1">
    <location>
        <begin position="37"/>
        <end position="70"/>
    </location>
</feature>
<protein>
    <submittedName>
        <fullName evidence="2">Uncharacterized protein</fullName>
    </submittedName>
</protein>
<proteinExistence type="predicted"/>
<sequence>MVPIDCALDEAHEKRKKLAGIDKRLAKVEDRRRLETESKALRAERKLASSGKRTHTKVTPGRHPALPASGERIVADPAKENENPSLTVASISALTLDSELEPPPPTLSYYPSSVTPSPFYSSGSGYLFPLSACPSSIRNPSCASFSNTAGLALQDLF</sequence>
<accession>A0A0C9VNC0</accession>
<feature type="compositionally biased region" description="Basic and acidic residues" evidence="1">
    <location>
        <begin position="37"/>
        <end position="47"/>
    </location>
</feature>
<dbReference type="Proteomes" id="UP000054279">
    <property type="component" value="Unassembled WGS sequence"/>
</dbReference>
<dbReference type="EMBL" id="KN837151">
    <property type="protein sequence ID" value="KIJ39535.1"/>
    <property type="molecule type" value="Genomic_DNA"/>
</dbReference>
<dbReference type="AlphaFoldDB" id="A0A0C9VNC0"/>
<dbReference type="HOGENOM" id="CLU_1679077_0_0_1"/>
<evidence type="ECO:0000313" key="2">
    <source>
        <dbReference type="EMBL" id="KIJ39535.1"/>
    </source>
</evidence>